<dbReference type="PANTHER" id="PTHR33122">
    <property type="entry name" value="LIPID BINDING PROTEIN-RELATED"/>
    <property type="match status" value="1"/>
</dbReference>
<evidence type="ECO:0000313" key="4">
    <source>
        <dbReference type="Proteomes" id="UP001346149"/>
    </source>
</evidence>
<organism evidence="3 4">
    <name type="scientific">Trapa natans</name>
    <name type="common">Water chestnut</name>
    <dbReference type="NCBI Taxonomy" id="22666"/>
    <lineage>
        <taxon>Eukaryota</taxon>
        <taxon>Viridiplantae</taxon>
        <taxon>Streptophyta</taxon>
        <taxon>Embryophyta</taxon>
        <taxon>Tracheophyta</taxon>
        <taxon>Spermatophyta</taxon>
        <taxon>Magnoliopsida</taxon>
        <taxon>eudicotyledons</taxon>
        <taxon>Gunneridae</taxon>
        <taxon>Pentapetalae</taxon>
        <taxon>rosids</taxon>
        <taxon>malvids</taxon>
        <taxon>Myrtales</taxon>
        <taxon>Lythraceae</taxon>
        <taxon>Trapa</taxon>
    </lineage>
</organism>
<protein>
    <recommendedName>
        <fullName evidence="2">Bifunctional inhibitor/plant lipid transfer protein/seed storage helical domain-containing protein</fullName>
    </recommendedName>
</protein>
<dbReference type="Proteomes" id="UP001346149">
    <property type="component" value="Unassembled WGS sequence"/>
</dbReference>
<dbReference type="GO" id="GO:0005504">
    <property type="term" value="F:fatty acid binding"/>
    <property type="evidence" value="ECO:0007669"/>
    <property type="project" value="InterPro"/>
</dbReference>
<dbReference type="PANTHER" id="PTHR33122:SF63">
    <property type="entry name" value="BIFUNCTIONAL INHIBITOR_PLANT LIPID TRANSFER PROTEIN_SEED STORAGE HELICAL DOMAIN-CONTAINING PROTEIN"/>
    <property type="match status" value="1"/>
</dbReference>
<feature type="domain" description="Bifunctional inhibitor/plant lipid transfer protein/seed storage helical" evidence="2">
    <location>
        <begin position="10"/>
        <end position="98"/>
    </location>
</feature>
<evidence type="ECO:0000256" key="1">
    <source>
        <dbReference type="SAM" id="SignalP"/>
    </source>
</evidence>
<name>A0AAN7MDI0_TRANT</name>
<dbReference type="Gene3D" id="1.10.110.10">
    <property type="entry name" value="Plant lipid-transfer and hydrophobic proteins"/>
    <property type="match status" value="1"/>
</dbReference>
<dbReference type="InterPro" id="IPR016140">
    <property type="entry name" value="Bifunc_inhib/LTP/seed_store"/>
</dbReference>
<dbReference type="CDD" id="cd04660">
    <property type="entry name" value="nsLTP_like"/>
    <property type="match status" value="1"/>
</dbReference>
<dbReference type="InterPro" id="IPR044741">
    <property type="entry name" value="NsLTP-like"/>
</dbReference>
<proteinExistence type="predicted"/>
<dbReference type="InterPro" id="IPR039265">
    <property type="entry name" value="DIR1-like"/>
</dbReference>
<evidence type="ECO:0000313" key="3">
    <source>
        <dbReference type="EMBL" id="KAK4803234.1"/>
    </source>
</evidence>
<evidence type="ECO:0000259" key="2">
    <source>
        <dbReference type="Pfam" id="PF14368"/>
    </source>
</evidence>
<dbReference type="AlphaFoldDB" id="A0AAN7MDI0"/>
<feature type="signal peptide" evidence="1">
    <location>
        <begin position="1"/>
        <end position="24"/>
    </location>
</feature>
<gene>
    <name evidence="3" type="ORF">SAY86_001437</name>
</gene>
<dbReference type="GO" id="GO:0009627">
    <property type="term" value="P:systemic acquired resistance"/>
    <property type="evidence" value="ECO:0007669"/>
    <property type="project" value="InterPro"/>
</dbReference>
<feature type="chain" id="PRO_5042879278" description="Bifunctional inhibitor/plant lipid transfer protein/seed storage helical domain-containing protein" evidence="1">
    <location>
        <begin position="25"/>
        <end position="100"/>
    </location>
</feature>
<sequence>MATGAIFLLVLALVAVTFSETSNAQTICNVPLSSLMACTPAATPPNPLLPTASCCSSLLHVDMGCICSYKNPNIFPSLGIDPNLAMQILTKCNLCEPASY</sequence>
<dbReference type="Pfam" id="PF14368">
    <property type="entry name" value="LTP_2"/>
    <property type="match status" value="1"/>
</dbReference>
<reference evidence="3 4" key="1">
    <citation type="journal article" date="2023" name="Hortic Res">
        <title>Pangenome of water caltrop reveals structural variations and asymmetric subgenome divergence after allopolyploidization.</title>
        <authorList>
            <person name="Zhang X."/>
            <person name="Chen Y."/>
            <person name="Wang L."/>
            <person name="Yuan Y."/>
            <person name="Fang M."/>
            <person name="Shi L."/>
            <person name="Lu R."/>
            <person name="Comes H.P."/>
            <person name="Ma Y."/>
            <person name="Chen Y."/>
            <person name="Huang G."/>
            <person name="Zhou Y."/>
            <person name="Zheng Z."/>
            <person name="Qiu Y."/>
        </authorList>
    </citation>
    <scope>NUCLEOTIDE SEQUENCE [LARGE SCALE GENOMIC DNA]</scope>
    <source>
        <strain evidence="3">F231</strain>
    </source>
</reference>
<accession>A0AAN7MDI0</accession>
<dbReference type="SUPFAM" id="SSF47699">
    <property type="entry name" value="Bifunctional inhibitor/lipid-transfer protein/seed storage 2S albumin"/>
    <property type="match status" value="1"/>
</dbReference>
<dbReference type="InterPro" id="IPR036312">
    <property type="entry name" value="Bifun_inhib/LTP/seed_sf"/>
</dbReference>
<dbReference type="EMBL" id="JAXQNO010000002">
    <property type="protein sequence ID" value="KAK4803234.1"/>
    <property type="molecule type" value="Genomic_DNA"/>
</dbReference>
<keyword evidence="1" id="KW-0732">Signal</keyword>
<keyword evidence="4" id="KW-1185">Reference proteome</keyword>
<comment type="caution">
    <text evidence="3">The sequence shown here is derived from an EMBL/GenBank/DDBJ whole genome shotgun (WGS) entry which is preliminary data.</text>
</comment>